<keyword evidence="2" id="KW-0813">Transport</keyword>
<comment type="similarity">
    <text evidence="1">Belongs to the bacterial solute-binding protein 1 family.</text>
</comment>
<protein>
    <submittedName>
        <fullName evidence="5">ABC transporter substrate-binding protein</fullName>
    </submittedName>
</protein>
<comment type="caution">
    <text evidence="5">The sequence shown here is derived from an EMBL/GenBank/DDBJ whole genome shotgun (WGS) entry which is preliminary data.</text>
</comment>
<dbReference type="PROSITE" id="PS51257">
    <property type="entry name" value="PROKAR_LIPOPROTEIN"/>
    <property type="match status" value="1"/>
</dbReference>
<evidence type="ECO:0000313" key="6">
    <source>
        <dbReference type="Proteomes" id="UP001596250"/>
    </source>
</evidence>
<feature type="signal peptide" evidence="4">
    <location>
        <begin position="1"/>
        <end position="23"/>
    </location>
</feature>
<dbReference type="RefSeq" id="WP_379894519.1">
    <property type="nucleotide sequence ID" value="NZ_CBCSCT010000051.1"/>
</dbReference>
<organism evidence="5 6">
    <name type="scientific">Marinicrinis lubricantis</name>
    <dbReference type="NCBI Taxonomy" id="2086470"/>
    <lineage>
        <taxon>Bacteria</taxon>
        <taxon>Bacillati</taxon>
        <taxon>Bacillota</taxon>
        <taxon>Bacilli</taxon>
        <taxon>Bacillales</taxon>
        <taxon>Paenibacillaceae</taxon>
    </lineage>
</organism>
<proteinExistence type="inferred from homology"/>
<evidence type="ECO:0000256" key="2">
    <source>
        <dbReference type="ARBA" id="ARBA00022448"/>
    </source>
</evidence>
<evidence type="ECO:0000256" key="1">
    <source>
        <dbReference type="ARBA" id="ARBA00008520"/>
    </source>
</evidence>
<sequence>MKKRMLFSLFLALMLVVSGCGTNNNNNGNGGGNDGQGGGGKQKTLNIFQFKVEMAKQLEELARLYEEEHPDVNINIETVGGGADYGAALRAKFNSGDKPDIFNNGGYADLKLWVEHLEDLSNEPWVDNLVEGARDPMTLDGKLYGQPLNLEGYGFIYNKDLFEQAGITELPKTLDELEQAAKKLQDNGITPFMNGYGEWWVLGNHLSNIGFAYADDPNQLVSDLNDNKTTFQDQDTFKQWLDLVDLTVKYSQPNPVQTDYNSQVTEFATGGAAMMQQGNWTQVQLNETNPDLNLGFLPMPINNDQEAMDKLPVGVPNNWVVWKDSKVKDVAKDFLNWLVTSDAGKKAYVEQFQFIPAFKNIEASGEQLGPLAGDIIKYVDQGKTISWNWFKYPGGEATSKPMGEMLQAYIAGEVNRDQLLENFTNKWREIYTE</sequence>
<gene>
    <name evidence="5" type="ORF">ACFPXP_12265</name>
</gene>
<dbReference type="EMBL" id="JBHSQV010000154">
    <property type="protein sequence ID" value="MFC5987180.1"/>
    <property type="molecule type" value="Genomic_DNA"/>
</dbReference>
<dbReference type="InterPro" id="IPR006059">
    <property type="entry name" value="SBP"/>
</dbReference>
<dbReference type="SUPFAM" id="SSF53850">
    <property type="entry name" value="Periplasmic binding protein-like II"/>
    <property type="match status" value="1"/>
</dbReference>
<evidence type="ECO:0000256" key="4">
    <source>
        <dbReference type="SAM" id="SignalP"/>
    </source>
</evidence>
<evidence type="ECO:0000313" key="5">
    <source>
        <dbReference type="EMBL" id="MFC5987180.1"/>
    </source>
</evidence>
<reference evidence="6" key="1">
    <citation type="journal article" date="2019" name="Int. J. Syst. Evol. Microbiol.">
        <title>The Global Catalogue of Microorganisms (GCM) 10K type strain sequencing project: providing services to taxonomists for standard genome sequencing and annotation.</title>
        <authorList>
            <consortium name="The Broad Institute Genomics Platform"/>
            <consortium name="The Broad Institute Genome Sequencing Center for Infectious Disease"/>
            <person name="Wu L."/>
            <person name="Ma J."/>
        </authorList>
    </citation>
    <scope>NUCLEOTIDE SEQUENCE [LARGE SCALE GENOMIC DNA]</scope>
    <source>
        <strain evidence="6">CCM 8749</strain>
    </source>
</reference>
<feature type="chain" id="PRO_5046714232" evidence="4">
    <location>
        <begin position="24"/>
        <end position="433"/>
    </location>
</feature>
<name>A0ABW1IPW9_9BACL</name>
<dbReference type="Gene3D" id="3.40.190.10">
    <property type="entry name" value="Periplasmic binding protein-like II"/>
    <property type="match status" value="2"/>
</dbReference>
<dbReference type="Pfam" id="PF01547">
    <property type="entry name" value="SBP_bac_1"/>
    <property type="match status" value="1"/>
</dbReference>
<evidence type="ECO:0000256" key="3">
    <source>
        <dbReference type="ARBA" id="ARBA00022729"/>
    </source>
</evidence>
<accession>A0ABW1IPW9</accession>
<keyword evidence="3 4" id="KW-0732">Signal</keyword>
<dbReference type="PANTHER" id="PTHR30061">
    <property type="entry name" value="MALTOSE-BINDING PERIPLASMIC PROTEIN"/>
    <property type="match status" value="1"/>
</dbReference>
<keyword evidence="6" id="KW-1185">Reference proteome</keyword>
<dbReference type="Proteomes" id="UP001596250">
    <property type="component" value="Unassembled WGS sequence"/>
</dbReference>
<dbReference type="PANTHER" id="PTHR30061:SF50">
    <property type="entry name" value="MALTOSE_MALTODEXTRIN-BINDING PERIPLASMIC PROTEIN"/>
    <property type="match status" value="1"/>
</dbReference>